<evidence type="ECO:0000256" key="1">
    <source>
        <dbReference type="SAM" id="MobiDB-lite"/>
    </source>
</evidence>
<organism evidence="2 3">
    <name type="scientific">Trichonephila inaurata madagascariensis</name>
    <dbReference type="NCBI Taxonomy" id="2747483"/>
    <lineage>
        <taxon>Eukaryota</taxon>
        <taxon>Metazoa</taxon>
        <taxon>Ecdysozoa</taxon>
        <taxon>Arthropoda</taxon>
        <taxon>Chelicerata</taxon>
        <taxon>Arachnida</taxon>
        <taxon>Araneae</taxon>
        <taxon>Araneomorphae</taxon>
        <taxon>Entelegynae</taxon>
        <taxon>Araneoidea</taxon>
        <taxon>Nephilidae</taxon>
        <taxon>Trichonephila</taxon>
        <taxon>Trichonephila inaurata</taxon>
    </lineage>
</organism>
<dbReference type="Proteomes" id="UP000886998">
    <property type="component" value="Unassembled WGS sequence"/>
</dbReference>
<comment type="caution">
    <text evidence="2">The sequence shown here is derived from an EMBL/GenBank/DDBJ whole genome shotgun (WGS) entry which is preliminary data.</text>
</comment>
<feature type="region of interest" description="Disordered" evidence="1">
    <location>
        <begin position="1"/>
        <end position="92"/>
    </location>
</feature>
<dbReference type="EMBL" id="BMAV01013829">
    <property type="protein sequence ID" value="GFY61840.1"/>
    <property type="molecule type" value="Genomic_DNA"/>
</dbReference>
<feature type="compositionally biased region" description="Basic residues" evidence="1">
    <location>
        <begin position="45"/>
        <end position="55"/>
    </location>
</feature>
<keyword evidence="3" id="KW-1185">Reference proteome</keyword>
<feature type="compositionally biased region" description="Polar residues" evidence="1">
    <location>
        <begin position="1"/>
        <end position="18"/>
    </location>
</feature>
<dbReference type="OrthoDB" id="10577194at2759"/>
<protein>
    <submittedName>
        <fullName evidence="2">Uncharacterized protein</fullName>
    </submittedName>
</protein>
<evidence type="ECO:0000313" key="3">
    <source>
        <dbReference type="Proteomes" id="UP000886998"/>
    </source>
</evidence>
<dbReference type="AlphaFoldDB" id="A0A8X6XX08"/>
<reference evidence="2" key="1">
    <citation type="submission" date="2020-08" db="EMBL/GenBank/DDBJ databases">
        <title>Multicomponent nature underlies the extraordinary mechanical properties of spider dragline silk.</title>
        <authorList>
            <person name="Kono N."/>
            <person name="Nakamura H."/>
            <person name="Mori M."/>
            <person name="Yoshida Y."/>
            <person name="Ohtoshi R."/>
            <person name="Malay A.D."/>
            <person name="Moran D.A.P."/>
            <person name="Tomita M."/>
            <person name="Numata K."/>
            <person name="Arakawa K."/>
        </authorList>
    </citation>
    <scope>NUCLEOTIDE SEQUENCE</scope>
</reference>
<feature type="compositionally biased region" description="Polar residues" evidence="1">
    <location>
        <begin position="74"/>
        <end position="92"/>
    </location>
</feature>
<evidence type="ECO:0000313" key="2">
    <source>
        <dbReference type="EMBL" id="GFY61840.1"/>
    </source>
</evidence>
<gene>
    <name evidence="2" type="ORF">TNIN_43501</name>
</gene>
<feature type="compositionally biased region" description="Polar residues" evidence="1">
    <location>
        <begin position="29"/>
        <end position="42"/>
    </location>
</feature>
<sequence length="92" mass="10152">MPCLTFNCNPSNPSTQVAEESPVIESKSQENNEISTPSNSAPLKNNKKVKKRKLKKDSVEDFVFPKKTARPVSPSISEPVATNNSFSDLEED</sequence>
<name>A0A8X6XX08_9ARAC</name>
<proteinExistence type="predicted"/>
<accession>A0A8X6XX08</accession>